<comment type="caution">
    <text evidence="2">The sequence shown here is derived from an EMBL/GenBank/DDBJ whole genome shotgun (WGS) entry which is preliminary data.</text>
</comment>
<feature type="domain" description="Glycosyltransferase 2-like" evidence="1">
    <location>
        <begin position="8"/>
        <end position="183"/>
    </location>
</feature>
<evidence type="ECO:0000313" key="2">
    <source>
        <dbReference type="EMBL" id="RNF57897.1"/>
    </source>
</evidence>
<sequence>MTAVPAFSVVIANYNGGTALDEALTSCVTQGVDEGHCIIVDNGSRDASLERVAQTHPRTEIIRNGCNGGFARAVNQGLRRAAGDYVLILNNDARLLPETLPAFAACFAAHPALVLAGARLLSPDGSPQNCVAALPRWWHEFFPHSLLKGLWPQRFAGKMAHVTQAQPVPSVIGAALVLRRGALPKLGFLDEDFFFYLEETEWCRRAWERGLEVWFCPAAPVIHQLGQTANRFRVAARIEFQRSKLLYLRKTEGPLAAGIVALWLPVKAAVDTLSNGLAVLASLGLSARLRRRFRGYATILLWHLLLRPQSWGLPDKCPQRARP</sequence>
<dbReference type="Pfam" id="PF00535">
    <property type="entry name" value="Glycos_transf_2"/>
    <property type="match status" value="1"/>
</dbReference>
<dbReference type="GO" id="GO:0016740">
    <property type="term" value="F:transferase activity"/>
    <property type="evidence" value="ECO:0007669"/>
    <property type="project" value="UniProtKB-KW"/>
</dbReference>
<gene>
    <name evidence="2" type="ORF">EC580_14015</name>
</gene>
<name>A0A3M8QNV3_9PROT</name>
<reference evidence="2" key="1">
    <citation type="submission" date="2018-10" db="EMBL/GenBank/DDBJ databases">
        <title>Acidithiobacillus sulfuriphilus sp. nov.: an extremely acidophilic sulfur-oxidizing chemolithotroph isolated from a neutral pH environment.</title>
        <authorList>
            <person name="Falagan C."/>
            <person name="Moya-Beltran A."/>
            <person name="Quatrini R."/>
            <person name="Johnson D.B."/>
        </authorList>
    </citation>
    <scope>NUCLEOTIDE SEQUENCE [LARGE SCALE GENOMIC DNA]</scope>
    <source>
        <strain evidence="2">CJ-2</strain>
    </source>
</reference>
<dbReference type="Gene3D" id="3.90.550.10">
    <property type="entry name" value="Spore Coat Polysaccharide Biosynthesis Protein SpsA, Chain A"/>
    <property type="match status" value="1"/>
</dbReference>
<dbReference type="RefSeq" id="WP_123106110.1">
    <property type="nucleotide sequence ID" value="NZ_CP127527.1"/>
</dbReference>
<dbReference type="EMBL" id="RIZI01000194">
    <property type="protein sequence ID" value="RNF57897.1"/>
    <property type="molecule type" value="Genomic_DNA"/>
</dbReference>
<dbReference type="PANTHER" id="PTHR43179">
    <property type="entry name" value="RHAMNOSYLTRANSFERASE WBBL"/>
    <property type="match status" value="1"/>
</dbReference>
<dbReference type="SUPFAM" id="SSF53448">
    <property type="entry name" value="Nucleotide-diphospho-sugar transferases"/>
    <property type="match status" value="1"/>
</dbReference>
<organism evidence="2">
    <name type="scientific">Acidithiobacillus sulfuriphilus</name>
    <dbReference type="NCBI Taxonomy" id="1867749"/>
    <lineage>
        <taxon>Bacteria</taxon>
        <taxon>Pseudomonadati</taxon>
        <taxon>Pseudomonadota</taxon>
        <taxon>Acidithiobacillia</taxon>
        <taxon>Acidithiobacillales</taxon>
        <taxon>Acidithiobacillaceae</taxon>
        <taxon>Acidithiobacillus</taxon>
    </lineage>
</organism>
<accession>A0A3M8QNV3</accession>
<keyword evidence="2" id="KW-0808">Transferase</keyword>
<dbReference type="CDD" id="cd04186">
    <property type="entry name" value="GT_2_like_c"/>
    <property type="match status" value="1"/>
</dbReference>
<dbReference type="OrthoDB" id="9771846at2"/>
<dbReference type="PANTHER" id="PTHR43179:SF7">
    <property type="entry name" value="RHAMNOSYLTRANSFERASE WBBL"/>
    <property type="match status" value="1"/>
</dbReference>
<protein>
    <submittedName>
        <fullName evidence="2">Glycosyltransferase family 2 protein</fullName>
    </submittedName>
</protein>
<proteinExistence type="predicted"/>
<dbReference type="InterPro" id="IPR001173">
    <property type="entry name" value="Glyco_trans_2-like"/>
</dbReference>
<dbReference type="AlphaFoldDB" id="A0A3M8QNV3"/>
<dbReference type="InterPro" id="IPR029044">
    <property type="entry name" value="Nucleotide-diphossugar_trans"/>
</dbReference>
<evidence type="ECO:0000259" key="1">
    <source>
        <dbReference type="Pfam" id="PF00535"/>
    </source>
</evidence>